<proteinExistence type="predicted"/>
<dbReference type="KEGG" id="kpd:CW740_10180"/>
<accession>A0A2K9B3U0</accession>
<keyword evidence="1" id="KW-0472">Membrane</keyword>
<dbReference type="Proteomes" id="UP000232693">
    <property type="component" value="Chromosome"/>
</dbReference>
<evidence type="ECO:0000313" key="2">
    <source>
        <dbReference type="EMBL" id="AUD79588.1"/>
    </source>
</evidence>
<gene>
    <name evidence="2" type="ORF">CW740_10180</name>
</gene>
<evidence type="ECO:0000256" key="1">
    <source>
        <dbReference type="SAM" id="Phobius"/>
    </source>
</evidence>
<keyword evidence="1" id="KW-1133">Transmembrane helix</keyword>
<organism evidence="2 3">
    <name type="scientific">Kangiella profundi</name>
    <dbReference type="NCBI Taxonomy" id="1561924"/>
    <lineage>
        <taxon>Bacteria</taxon>
        <taxon>Pseudomonadati</taxon>
        <taxon>Pseudomonadota</taxon>
        <taxon>Gammaproteobacteria</taxon>
        <taxon>Kangiellales</taxon>
        <taxon>Kangiellaceae</taxon>
        <taxon>Kangiella</taxon>
    </lineage>
</organism>
<dbReference type="AlphaFoldDB" id="A0A2K9B3U0"/>
<keyword evidence="3" id="KW-1185">Reference proteome</keyword>
<evidence type="ECO:0000313" key="3">
    <source>
        <dbReference type="Proteomes" id="UP000232693"/>
    </source>
</evidence>
<keyword evidence="1" id="KW-0812">Transmembrane</keyword>
<feature type="transmembrane region" description="Helical" evidence="1">
    <location>
        <begin position="7"/>
        <end position="27"/>
    </location>
</feature>
<sequence>MKISLALATNIIFGWVLIATTLAYFLARKRVESVTPVVFLHFLMAFIPPLSIIALLLLANKDEIKTESNSTPGS</sequence>
<protein>
    <submittedName>
        <fullName evidence="2">Uncharacterized protein</fullName>
    </submittedName>
</protein>
<feature type="transmembrane region" description="Helical" evidence="1">
    <location>
        <begin position="39"/>
        <end position="59"/>
    </location>
</feature>
<name>A0A2K9B3U0_9GAMM</name>
<dbReference type="EMBL" id="CP025120">
    <property type="protein sequence ID" value="AUD79588.1"/>
    <property type="molecule type" value="Genomic_DNA"/>
</dbReference>
<reference evidence="2 3" key="1">
    <citation type="submission" date="2017-12" db="EMBL/GenBank/DDBJ databases">
        <title>Kangiella profundi FT102 completed genome.</title>
        <authorList>
            <person name="Xu J."/>
            <person name="Wang J."/>
            <person name="Lu Y."/>
        </authorList>
    </citation>
    <scope>NUCLEOTIDE SEQUENCE [LARGE SCALE GENOMIC DNA]</scope>
    <source>
        <strain evidence="2 3">FT102</strain>
    </source>
</reference>